<gene>
    <name evidence="2" type="ORF">K1Y72_19425</name>
</gene>
<proteinExistence type="predicted"/>
<evidence type="ECO:0000259" key="1">
    <source>
        <dbReference type="PROSITE" id="PS50943"/>
    </source>
</evidence>
<reference evidence="2 3" key="1">
    <citation type="submission" date="2021-07" db="EMBL/GenBank/DDBJ databases">
        <title>Actinomadura sp. PM05-2 isolated from lichen.</title>
        <authorList>
            <person name="Somphong A."/>
            <person name="Phongsopitanun W."/>
            <person name="Tanasupawat S."/>
            <person name="Peongsungnone V."/>
        </authorList>
    </citation>
    <scope>NUCLEOTIDE SEQUENCE [LARGE SCALE GENOMIC DNA]</scope>
    <source>
        <strain evidence="2 3">PM05-2</strain>
    </source>
</reference>
<dbReference type="CDD" id="cd00093">
    <property type="entry name" value="HTH_XRE"/>
    <property type="match status" value="1"/>
</dbReference>
<dbReference type="EMBL" id="JAIBOA010000012">
    <property type="protein sequence ID" value="MBW8484563.1"/>
    <property type="molecule type" value="Genomic_DNA"/>
</dbReference>
<organism evidence="2 3">
    <name type="scientific">Actinomadura parmotrematis</name>
    <dbReference type="NCBI Taxonomy" id="2864039"/>
    <lineage>
        <taxon>Bacteria</taxon>
        <taxon>Bacillati</taxon>
        <taxon>Actinomycetota</taxon>
        <taxon>Actinomycetes</taxon>
        <taxon>Streptosporangiales</taxon>
        <taxon>Thermomonosporaceae</taxon>
        <taxon>Actinomadura</taxon>
    </lineage>
</organism>
<keyword evidence="3" id="KW-1185">Reference proteome</keyword>
<name>A0ABS7FVW4_9ACTN</name>
<evidence type="ECO:0000313" key="2">
    <source>
        <dbReference type="EMBL" id="MBW8484563.1"/>
    </source>
</evidence>
<dbReference type="RefSeq" id="WP_220167802.1">
    <property type="nucleotide sequence ID" value="NZ_JAIBOA010000012.1"/>
</dbReference>
<dbReference type="SUPFAM" id="SSF47413">
    <property type="entry name" value="lambda repressor-like DNA-binding domains"/>
    <property type="match status" value="1"/>
</dbReference>
<dbReference type="Proteomes" id="UP000774570">
    <property type="component" value="Unassembled WGS sequence"/>
</dbReference>
<dbReference type="PROSITE" id="PS50943">
    <property type="entry name" value="HTH_CROC1"/>
    <property type="match status" value="1"/>
</dbReference>
<dbReference type="Pfam" id="PF13560">
    <property type="entry name" value="HTH_31"/>
    <property type="match status" value="1"/>
</dbReference>
<sequence>MVRRARKSQLANPALVAFGNQVRFYRERLGLSQERLGERFPVSGSYIGLVEGGKTRCTEEFAEHLDGHLEAHGALLRLWNDLVKDAPYPTWFDWPVIEAEAVELVAWEISVVYGLLQTPEYAAALLGDNAKVEGRLSRQTILTRPDPAPPTLAVLMDESVLRRDIGGAKVMSEQLQHLIDVSSRGLTVQVVPHGLHDGLSGSCVLATMDDRSQIAYVDTAVRGLTMSGKEEIGTLSQALTSLRANAYSVRETQEIIRKVVHEKWT</sequence>
<dbReference type="InterPro" id="IPR043917">
    <property type="entry name" value="DUF5753"/>
</dbReference>
<protein>
    <submittedName>
        <fullName evidence="2">Helix-turn-helix domain-containing protein</fullName>
    </submittedName>
</protein>
<accession>A0ABS7FVW4</accession>
<dbReference type="Pfam" id="PF19054">
    <property type="entry name" value="DUF5753"/>
    <property type="match status" value="1"/>
</dbReference>
<dbReference type="InterPro" id="IPR010982">
    <property type="entry name" value="Lambda_DNA-bd_dom_sf"/>
</dbReference>
<feature type="domain" description="HTH cro/C1-type" evidence="1">
    <location>
        <begin position="22"/>
        <end position="76"/>
    </location>
</feature>
<dbReference type="InterPro" id="IPR001387">
    <property type="entry name" value="Cro/C1-type_HTH"/>
</dbReference>
<dbReference type="Gene3D" id="1.10.260.40">
    <property type="entry name" value="lambda repressor-like DNA-binding domains"/>
    <property type="match status" value="1"/>
</dbReference>
<comment type="caution">
    <text evidence="2">The sequence shown here is derived from an EMBL/GenBank/DDBJ whole genome shotgun (WGS) entry which is preliminary data.</text>
</comment>
<evidence type="ECO:0000313" key="3">
    <source>
        <dbReference type="Proteomes" id="UP000774570"/>
    </source>
</evidence>